<dbReference type="InterPro" id="IPR025657">
    <property type="entry name" value="RadC_JAB"/>
</dbReference>
<dbReference type="EMBL" id="ADFR01000007">
    <property type="protein sequence ID" value="EFC05791.1"/>
    <property type="molecule type" value="Genomic_DNA"/>
</dbReference>
<evidence type="ECO:0000256" key="3">
    <source>
        <dbReference type="ARBA" id="ARBA00022723"/>
    </source>
</evidence>
<keyword evidence="5" id="KW-0862">Zinc</keyword>
<dbReference type="Pfam" id="PF20582">
    <property type="entry name" value="UPF0758_N"/>
    <property type="match status" value="1"/>
</dbReference>
<dbReference type="GO" id="GO:0046872">
    <property type="term" value="F:metal ion binding"/>
    <property type="evidence" value="ECO:0007669"/>
    <property type="project" value="UniProtKB-KW"/>
</dbReference>
<keyword evidence="4" id="KW-0378">Hydrolase</keyword>
<keyword evidence="2" id="KW-0645">Protease</keyword>
<dbReference type="OrthoDB" id="9804482at2"/>
<dbReference type="InterPro" id="IPR020891">
    <property type="entry name" value="UPF0758_CS"/>
</dbReference>
<dbReference type="AlphaFoldDB" id="D2MNQ5"/>
<gene>
    <name evidence="9" type="ORF">HMPREF9013_0716</name>
</gene>
<dbReference type="STRING" id="679192.HMPREF9013_0716"/>
<dbReference type="PANTHER" id="PTHR30471:SF3">
    <property type="entry name" value="UPF0758 PROTEIN YEES-RELATED"/>
    <property type="match status" value="1"/>
</dbReference>
<dbReference type="InterPro" id="IPR001405">
    <property type="entry name" value="UPF0758"/>
</dbReference>
<dbReference type="Proteomes" id="UP000005017">
    <property type="component" value="Unassembled WGS sequence"/>
</dbReference>
<dbReference type="CDD" id="cd08071">
    <property type="entry name" value="MPN_DUF2466"/>
    <property type="match status" value="1"/>
</dbReference>
<evidence type="ECO:0000256" key="7">
    <source>
        <dbReference type="RuleBase" id="RU003797"/>
    </source>
</evidence>
<keyword evidence="3" id="KW-0479">Metal-binding</keyword>
<organism evidence="9 10">
    <name type="scientific">Bulleidia extructa W1219</name>
    <dbReference type="NCBI Taxonomy" id="679192"/>
    <lineage>
        <taxon>Bacteria</taxon>
        <taxon>Bacillati</taxon>
        <taxon>Bacillota</taxon>
        <taxon>Erysipelotrichia</taxon>
        <taxon>Erysipelotrichales</taxon>
        <taxon>Erysipelotrichaceae</taxon>
        <taxon>Bulleidia</taxon>
    </lineage>
</organism>
<accession>D2MNQ5</accession>
<dbReference type="InterPro" id="IPR037518">
    <property type="entry name" value="MPN"/>
</dbReference>
<sequence>MLKNIPVMEQPREKALQYGLSSLSNRELLALQLRTGYRHHSALEVADEILARADGISGLPRLSRQELIQIPGISQIKALELLAIFEIVRRSSAAKLPTLPRVQHPSVLFDWLKQEIGTSLQEKFLVVFLASDQRVLSYKILFVGTINASMVFPREIFKEALLLNSPNIILVHNHPSGNLSPSQEDISLTKRIKEAGQLMGVKVLDHIIVTQSDYFSFVQEGIE</sequence>
<reference evidence="10" key="1">
    <citation type="submission" date="2009-12" db="EMBL/GenBank/DDBJ databases">
        <title>Sequence of Clostridiales genomosp. BVAB3 str. UPII9-5.</title>
        <authorList>
            <person name="Madupu R."/>
            <person name="Durkin A.S."/>
            <person name="Torralba M."/>
            <person name="Methe B."/>
            <person name="Sutton G.G."/>
            <person name="Strausberg R.L."/>
            <person name="Nelson K.E."/>
        </authorList>
    </citation>
    <scope>NUCLEOTIDE SEQUENCE [LARGE SCALE GENOMIC DNA]</scope>
    <source>
        <strain evidence="10">W1219</strain>
    </source>
</reference>
<evidence type="ECO:0000256" key="6">
    <source>
        <dbReference type="ARBA" id="ARBA00023049"/>
    </source>
</evidence>
<protein>
    <submittedName>
        <fullName evidence="9">Putative DNA repair protein RadC</fullName>
    </submittedName>
</protein>
<evidence type="ECO:0000256" key="2">
    <source>
        <dbReference type="ARBA" id="ARBA00022670"/>
    </source>
</evidence>
<evidence type="ECO:0000256" key="1">
    <source>
        <dbReference type="ARBA" id="ARBA00010243"/>
    </source>
</evidence>
<evidence type="ECO:0000313" key="9">
    <source>
        <dbReference type="EMBL" id="EFC05791.1"/>
    </source>
</evidence>
<dbReference type="PROSITE" id="PS50249">
    <property type="entry name" value="MPN"/>
    <property type="match status" value="1"/>
</dbReference>
<feature type="domain" description="MPN" evidence="8">
    <location>
        <begin position="101"/>
        <end position="223"/>
    </location>
</feature>
<dbReference type="PROSITE" id="PS01302">
    <property type="entry name" value="UPF0758"/>
    <property type="match status" value="1"/>
</dbReference>
<dbReference type="eggNOG" id="COG2003">
    <property type="taxonomic scope" value="Bacteria"/>
</dbReference>
<dbReference type="Gene3D" id="3.40.140.10">
    <property type="entry name" value="Cytidine Deaminase, domain 2"/>
    <property type="match status" value="1"/>
</dbReference>
<dbReference type="GO" id="GO:0006508">
    <property type="term" value="P:proteolysis"/>
    <property type="evidence" value="ECO:0007669"/>
    <property type="project" value="UniProtKB-KW"/>
</dbReference>
<evidence type="ECO:0000256" key="5">
    <source>
        <dbReference type="ARBA" id="ARBA00022833"/>
    </source>
</evidence>
<evidence type="ECO:0000313" key="10">
    <source>
        <dbReference type="Proteomes" id="UP000005017"/>
    </source>
</evidence>
<dbReference type="NCBIfam" id="TIGR00608">
    <property type="entry name" value="radc"/>
    <property type="match status" value="1"/>
</dbReference>
<evidence type="ECO:0000259" key="8">
    <source>
        <dbReference type="PROSITE" id="PS50249"/>
    </source>
</evidence>
<evidence type="ECO:0000256" key="4">
    <source>
        <dbReference type="ARBA" id="ARBA00022801"/>
    </source>
</evidence>
<comment type="similarity">
    <text evidence="1 7">Belongs to the UPF0758 family.</text>
</comment>
<dbReference type="NCBIfam" id="NF000642">
    <property type="entry name" value="PRK00024.1"/>
    <property type="match status" value="1"/>
</dbReference>
<dbReference type="PANTHER" id="PTHR30471">
    <property type="entry name" value="DNA REPAIR PROTEIN RADC"/>
    <property type="match status" value="1"/>
</dbReference>
<dbReference type="GO" id="GO:0008237">
    <property type="term" value="F:metallopeptidase activity"/>
    <property type="evidence" value="ECO:0007669"/>
    <property type="project" value="UniProtKB-KW"/>
</dbReference>
<comment type="caution">
    <text evidence="9">The sequence shown here is derived from an EMBL/GenBank/DDBJ whole genome shotgun (WGS) entry which is preliminary data.</text>
</comment>
<keyword evidence="10" id="KW-1185">Reference proteome</keyword>
<name>D2MNQ5_9FIRM</name>
<dbReference type="InterPro" id="IPR046778">
    <property type="entry name" value="UPF0758_N"/>
</dbReference>
<proteinExistence type="inferred from homology"/>
<keyword evidence="6" id="KW-0482">Metalloprotease</keyword>
<dbReference type="Pfam" id="PF04002">
    <property type="entry name" value="RadC"/>
    <property type="match status" value="1"/>
</dbReference>
<dbReference type="RefSeq" id="WP_006627123.1">
    <property type="nucleotide sequence ID" value="NZ_ADFR01000007.1"/>
</dbReference>